<comment type="caution">
    <text evidence="1">The sequence shown here is derived from an EMBL/GenBank/DDBJ whole genome shotgun (WGS) entry which is preliminary data.</text>
</comment>
<dbReference type="AlphaFoldDB" id="A0AAI9ZHR3"/>
<organism evidence="1 2">
    <name type="scientific">Colletotrichum phormii</name>
    <dbReference type="NCBI Taxonomy" id="359342"/>
    <lineage>
        <taxon>Eukaryota</taxon>
        <taxon>Fungi</taxon>
        <taxon>Dikarya</taxon>
        <taxon>Ascomycota</taxon>
        <taxon>Pezizomycotina</taxon>
        <taxon>Sordariomycetes</taxon>
        <taxon>Hypocreomycetidae</taxon>
        <taxon>Glomerellales</taxon>
        <taxon>Glomerellaceae</taxon>
        <taxon>Colletotrichum</taxon>
        <taxon>Colletotrichum acutatum species complex</taxon>
    </lineage>
</organism>
<sequence>MGEFRSSSVTRDYQQMCSGHSTTTTYYGRPQGPGKPWTTETVVVCVQAEEQMRAEEFKFVIRRAI</sequence>
<proteinExistence type="predicted"/>
<gene>
    <name evidence="1" type="ORF">BDP81DRAFT_439162</name>
</gene>
<accession>A0AAI9ZHR3</accession>
<evidence type="ECO:0000313" key="1">
    <source>
        <dbReference type="EMBL" id="KAK1623601.1"/>
    </source>
</evidence>
<protein>
    <submittedName>
        <fullName evidence="1">Uncharacterized protein</fullName>
    </submittedName>
</protein>
<evidence type="ECO:0000313" key="2">
    <source>
        <dbReference type="Proteomes" id="UP001243989"/>
    </source>
</evidence>
<keyword evidence="2" id="KW-1185">Reference proteome</keyword>
<name>A0AAI9ZHR3_9PEZI</name>
<dbReference type="Proteomes" id="UP001243989">
    <property type="component" value="Unassembled WGS sequence"/>
</dbReference>
<dbReference type="GeneID" id="85476242"/>
<dbReference type="EMBL" id="JAHMHQ010000028">
    <property type="protein sequence ID" value="KAK1623601.1"/>
    <property type="molecule type" value="Genomic_DNA"/>
</dbReference>
<dbReference type="RefSeq" id="XP_060439596.1">
    <property type="nucleotide sequence ID" value="XM_060591380.1"/>
</dbReference>
<reference evidence="1" key="1">
    <citation type="submission" date="2021-06" db="EMBL/GenBank/DDBJ databases">
        <title>Comparative genomics, transcriptomics and evolutionary studies reveal genomic signatures of adaptation to plant cell wall in hemibiotrophic fungi.</title>
        <authorList>
            <consortium name="DOE Joint Genome Institute"/>
            <person name="Baroncelli R."/>
            <person name="Diaz J.F."/>
            <person name="Benocci T."/>
            <person name="Peng M."/>
            <person name="Battaglia E."/>
            <person name="Haridas S."/>
            <person name="Andreopoulos W."/>
            <person name="Labutti K."/>
            <person name="Pangilinan J."/>
            <person name="Floch G.L."/>
            <person name="Makela M.R."/>
            <person name="Henrissat B."/>
            <person name="Grigoriev I.V."/>
            <person name="Crouch J.A."/>
            <person name="De Vries R.P."/>
            <person name="Sukno S.A."/>
            <person name="Thon M.R."/>
        </authorList>
    </citation>
    <scope>NUCLEOTIDE SEQUENCE</scope>
    <source>
        <strain evidence="1">CBS 102054</strain>
    </source>
</reference>
<feature type="non-terminal residue" evidence="1">
    <location>
        <position position="65"/>
    </location>
</feature>